<sequence>MWPQTTNQSGFPTAASPFNSGQPGFNAAPSQSFQSGFGQNNNTFTGNNMQPRPFGGGAPSSGFSAQPTGFGTQPAFNSNPGPSWNSGSNFGNHSNTFTNPNPGFSSGQGFMANNTFGVNPAPANPINPSPSFGVQTTNFSSGLFPGNPAPAFGNSAGFGVANPGFQSAANPFQGVTPSFGQPTGSFSNTAAPFGTNQPAFPTSQPSFTGNNFSAVSSSFSNPPVGNTGFGTTQSGLFGGNAGFGQTGGAVGATSFNSNFSNANQQIKFKPTQVKEDTITITVQNMCAMLECTDKSIEEIRFLDYKKRVPGQTPGLFNTGVSQPISNPIASAPSLFSNTLSLGLTQNNNNNLFNRPPENKPGSLFPTTTSAPSIYPTANFPASTGSLFQTTPTISNPTIGAQNITGPNLGAPSLSFPQQGGSLFQSSTNLFSSQSAPVQNPPSLFSNLQQPPISFTPAPQSQNSLFGPKPQNPGIPQQTQFTDLYKSAYKDPHGLSWLSELQLSEELNKSYSKRLSNQISGEPTSVVERIIKPKRLNNYPQVIADKWKNSQEKKYAKSSSSFDILCQKKSEPFFIAKRPSFVNLKLEEYKDEDNNRYFKVPGITARRPDNEFEIQVVAHAPNPIRIVLTVNPNTTVKDIKYQISRNLADFDDFQLVYKSKFLDENETVRSINLMKNEEITVIHSPVIKPENLDLPNDDMLPILAPGYTTIPSITEMARMSISSLKKVRNFTVKNEFGKLVFEGETDVIRLNVAGIIKIEQKSVGGYENEYVPKPDIGKELNKPAILTLYKFRTSLTEDVALQKIRNMCQEANMEFISYDHDSYELVVRIKHF</sequence>
<reference evidence="12 13" key="1">
    <citation type="submission" date="2016-11" db="EMBL/GenBank/DDBJ databases">
        <title>The macronuclear genome of Stentor coeruleus: a giant cell with tiny introns.</title>
        <authorList>
            <person name="Slabodnick M."/>
            <person name="Ruby J.G."/>
            <person name="Reiff S.B."/>
            <person name="Swart E.C."/>
            <person name="Gosai S."/>
            <person name="Prabakaran S."/>
            <person name="Witkowska E."/>
            <person name="Larue G.E."/>
            <person name="Fisher S."/>
            <person name="Freeman R.M."/>
            <person name="Gunawardena J."/>
            <person name="Chu W."/>
            <person name="Stover N.A."/>
            <person name="Gregory B.D."/>
            <person name="Nowacki M."/>
            <person name="Derisi J."/>
            <person name="Roy S.W."/>
            <person name="Marshall W.F."/>
            <person name="Sood P."/>
        </authorList>
    </citation>
    <scope>NUCLEOTIDE SEQUENCE [LARGE SCALE GENOMIC DNA]</scope>
    <source>
        <strain evidence="12">WM001</strain>
    </source>
</reference>
<organism evidence="12 13">
    <name type="scientific">Stentor coeruleus</name>
    <dbReference type="NCBI Taxonomy" id="5963"/>
    <lineage>
        <taxon>Eukaryota</taxon>
        <taxon>Sar</taxon>
        <taxon>Alveolata</taxon>
        <taxon>Ciliophora</taxon>
        <taxon>Postciliodesmatophora</taxon>
        <taxon>Heterotrichea</taxon>
        <taxon>Heterotrichida</taxon>
        <taxon>Stentoridae</taxon>
        <taxon>Stentor</taxon>
    </lineage>
</organism>
<evidence type="ECO:0000259" key="11">
    <source>
        <dbReference type="PROSITE" id="PS51434"/>
    </source>
</evidence>
<keyword evidence="7" id="KW-0906">Nuclear pore complex</keyword>
<feature type="region of interest" description="Disordered" evidence="9">
    <location>
        <begin position="1"/>
        <end position="111"/>
    </location>
</feature>
<dbReference type="GO" id="GO:0006606">
    <property type="term" value="P:protein import into nucleus"/>
    <property type="evidence" value="ECO:0007669"/>
    <property type="project" value="TreeGrafter"/>
</dbReference>
<dbReference type="OrthoDB" id="311594at2759"/>
<evidence type="ECO:0000256" key="5">
    <source>
        <dbReference type="ARBA" id="ARBA00022927"/>
    </source>
</evidence>
<dbReference type="GO" id="GO:0034398">
    <property type="term" value="P:telomere tethering at nuclear periphery"/>
    <property type="evidence" value="ECO:0007669"/>
    <property type="project" value="TreeGrafter"/>
</dbReference>
<evidence type="ECO:0000256" key="3">
    <source>
        <dbReference type="ARBA" id="ARBA00022448"/>
    </source>
</evidence>
<dbReference type="SUPFAM" id="SSF54236">
    <property type="entry name" value="Ubiquitin-like"/>
    <property type="match status" value="1"/>
</dbReference>
<dbReference type="CDD" id="cd17039">
    <property type="entry name" value="Ubl_ubiquitin_like"/>
    <property type="match status" value="1"/>
</dbReference>
<proteinExistence type="inferred from homology"/>
<evidence type="ECO:0000259" key="10">
    <source>
        <dbReference type="PROSITE" id="PS50053"/>
    </source>
</evidence>
<dbReference type="PROSITE" id="PS51434">
    <property type="entry name" value="NUP_C"/>
    <property type="match status" value="1"/>
</dbReference>
<dbReference type="InterPro" id="IPR007230">
    <property type="entry name" value="Nup98_auto-Pept-S59_dom"/>
</dbReference>
<feature type="compositionally biased region" description="Polar residues" evidence="9">
    <location>
        <begin position="93"/>
        <end position="111"/>
    </location>
</feature>
<dbReference type="GO" id="GO:0044614">
    <property type="term" value="C:nuclear pore cytoplasmic filaments"/>
    <property type="evidence" value="ECO:0007669"/>
    <property type="project" value="TreeGrafter"/>
</dbReference>
<evidence type="ECO:0000256" key="7">
    <source>
        <dbReference type="ARBA" id="ARBA00023132"/>
    </source>
</evidence>
<protein>
    <recommendedName>
        <fullName evidence="14">Peptidase S59 domain-containing protein</fullName>
    </recommendedName>
</protein>
<dbReference type="GO" id="GO:0000973">
    <property type="term" value="P:post-transcriptional tethering of RNA polymerase II gene DNA at nuclear periphery"/>
    <property type="evidence" value="ECO:0007669"/>
    <property type="project" value="TreeGrafter"/>
</dbReference>
<accession>A0A1R2AS84</accession>
<evidence type="ECO:0000313" key="12">
    <source>
        <dbReference type="EMBL" id="OMJ67346.1"/>
    </source>
</evidence>
<feature type="compositionally biased region" description="Polar residues" evidence="9">
    <location>
        <begin position="1"/>
        <end position="35"/>
    </location>
</feature>
<evidence type="ECO:0000256" key="6">
    <source>
        <dbReference type="ARBA" id="ARBA00023010"/>
    </source>
</evidence>
<dbReference type="PROSITE" id="PS50053">
    <property type="entry name" value="UBIQUITIN_2"/>
    <property type="match status" value="1"/>
</dbReference>
<evidence type="ECO:0000256" key="8">
    <source>
        <dbReference type="ARBA" id="ARBA00023242"/>
    </source>
</evidence>
<feature type="domain" description="Ubiquitin-like" evidence="10">
    <location>
        <begin position="613"/>
        <end position="681"/>
    </location>
</feature>
<feature type="domain" description="Peptidase S59" evidence="11">
    <location>
        <begin position="703"/>
        <end position="831"/>
    </location>
</feature>
<dbReference type="InterPro" id="IPR000626">
    <property type="entry name" value="Ubiquitin-like_dom"/>
</dbReference>
<keyword evidence="6" id="KW-0811">Translocation</keyword>
<evidence type="ECO:0000256" key="2">
    <source>
        <dbReference type="ARBA" id="ARBA00008926"/>
    </source>
</evidence>
<comment type="similarity">
    <text evidence="2">Belongs to the nucleoporin GLFG family.</text>
</comment>
<keyword evidence="13" id="KW-1185">Reference proteome</keyword>
<dbReference type="InterPro" id="IPR037665">
    <property type="entry name" value="Nucleoporin_S59-like"/>
</dbReference>
<comment type="subcellular location">
    <subcellularLocation>
        <location evidence="1">Nucleus</location>
        <location evidence="1">Nuclear pore complex</location>
    </subcellularLocation>
</comment>
<evidence type="ECO:0008006" key="14">
    <source>
        <dbReference type="Google" id="ProtNLM"/>
    </source>
</evidence>
<dbReference type="SUPFAM" id="SSF82215">
    <property type="entry name" value="C-terminal autoproteolytic domain of nucleoporin nup98"/>
    <property type="match status" value="1"/>
</dbReference>
<evidence type="ECO:0000256" key="4">
    <source>
        <dbReference type="ARBA" id="ARBA00022816"/>
    </source>
</evidence>
<dbReference type="Pfam" id="PF04096">
    <property type="entry name" value="Nucleoporin2"/>
    <property type="match status" value="1"/>
</dbReference>
<keyword evidence="8" id="KW-0539">Nucleus</keyword>
<dbReference type="Gene3D" id="3.10.20.90">
    <property type="entry name" value="Phosphatidylinositol 3-kinase Catalytic Subunit, Chain A, domain 1"/>
    <property type="match status" value="1"/>
</dbReference>
<comment type="caution">
    <text evidence="12">The sequence shown here is derived from an EMBL/GenBank/DDBJ whole genome shotgun (WGS) entry which is preliminary data.</text>
</comment>
<evidence type="ECO:0000256" key="9">
    <source>
        <dbReference type="SAM" id="MobiDB-lite"/>
    </source>
</evidence>
<dbReference type="GO" id="GO:0008139">
    <property type="term" value="F:nuclear localization sequence binding"/>
    <property type="evidence" value="ECO:0007669"/>
    <property type="project" value="TreeGrafter"/>
</dbReference>
<dbReference type="InterPro" id="IPR036903">
    <property type="entry name" value="Nup98_auto-Pept-S59_dom_sf"/>
</dbReference>
<dbReference type="Proteomes" id="UP000187209">
    <property type="component" value="Unassembled WGS sequence"/>
</dbReference>
<name>A0A1R2AS84_9CILI</name>
<keyword evidence="4" id="KW-0509">mRNA transport</keyword>
<evidence type="ECO:0000256" key="1">
    <source>
        <dbReference type="ARBA" id="ARBA00004567"/>
    </source>
</evidence>
<evidence type="ECO:0000313" key="13">
    <source>
        <dbReference type="Proteomes" id="UP000187209"/>
    </source>
</evidence>
<dbReference type="AlphaFoldDB" id="A0A1R2AS84"/>
<dbReference type="EMBL" id="MPUH01001513">
    <property type="protein sequence ID" value="OMJ67346.1"/>
    <property type="molecule type" value="Genomic_DNA"/>
</dbReference>
<keyword evidence="3" id="KW-0813">Transport</keyword>
<dbReference type="PANTHER" id="PTHR23198:SF6">
    <property type="entry name" value="NUCLEAR PORE COMPLEX PROTEIN NUP98-NUP96"/>
    <property type="match status" value="1"/>
</dbReference>
<dbReference type="GO" id="GO:0051028">
    <property type="term" value="P:mRNA transport"/>
    <property type="evidence" value="ECO:0007669"/>
    <property type="project" value="UniProtKB-KW"/>
</dbReference>
<dbReference type="GO" id="GO:0017056">
    <property type="term" value="F:structural constituent of nuclear pore"/>
    <property type="evidence" value="ECO:0007669"/>
    <property type="project" value="InterPro"/>
</dbReference>
<gene>
    <name evidence="12" type="ORF">SteCoe_35507</name>
</gene>
<dbReference type="GO" id="GO:0003723">
    <property type="term" value="F:RNA binding"/>
    <property type="evidence" value="ECO:0007669"/>
    <property type="project" value="TreeGrafter"/>
</dbReference>
<feature type="compositionally biased region" description="Low complexity" evidence="9">
    <location>
        <begin position="76"/>
        <end position="92"/>
    </location>
</feature>
<dbReference type="Gene3D" id="3.30.1610.10">
    <property type="entry name" value="Peptidase S59, nucleoporin"/>
    <property type="match status" value="1"/>
</dbReference>
<dbReference type="GO" id="GO:0006405">
    <property type="term" value="P:RNA export from nucleus"/>
    <property type="evidence" value="ECO:0007669"/>
    <property type="project" value="TreeGrafter"/>
</dbReference>
<keyword evidence="5" id="KW-0653">Protein transport</keyword>
<feature type="compositionally biased region" description="Polar residues" evidence="9">
    <location>
        <begin position="66"/>
        <end position="75"/>
    </location>
</feature>
<feature type="compositionally biased region" description="Low complexity" evidence="9">
    <location>
        <begin position="36"/>
        <end position="48"/>
    </location>
</feature>
<dbReference type="InterPro" id="IPR029071">
    <property type="entry name" value="Ubiquitin-like_domsf"/>
</dbReference>
<dbReference type="PANTHER" id="PTHR23198">
    <property type="entry name" value="NUCLEOPORIN"/>
    <property type="match status" value="1"/>
</dbReference>